<dbReference type="Pfam" id="PF19054">
    <property type="entry name" value="DUF5753"/>
    <property type="match status" value="1"/>
</dbReference>
<dbReference type="RefSeq" id="WP_165960781.1">
    <property type="nucleotide sequence ID" value="NZ_SLWS01000008.1"/>
</dbReference>
<evidence type="ECO:0000313" key="3">
    <source>
        <dbReference type="Proteomes" id="UP000295680"/>
    </source>
</evidence>
<dbReference type="Proteomes" id="UP000295680">
    <property type="component" value="Unassembled WGS sequence"/>
</dbReference>
<dbReference type="AlphaFoldDB" id="A0A4R2J7P2"/>
<dbReference type="Pfam" id="PF13560">
    <property type="entry name" value="HTH_31"/>
    <property type="match status" value="1"/>
</dbReference>
<dbReference type="SUPFAM" id="SSF47413">
    <property type="entry name" value="lambda repressor-like DNA-binding domains"/>
    <property type="match status" value="1"/>
</dbReference>
<dbReference type="InterPro" id="IPR043917">
    <property type="entry name" value="DUF5753"/>
</dbReference>
<dbReference type="Gene3D" id="1.10.260.40">
    <property type="entry name" value="lambda repressor-like DNA-binding domains"/>
    <property type="match status" value="1"/>
</dbReference>
<dbReference type="GO" id="GO:0003677">
    <property type="term" value="F:DNA binding"/>
    <property type="evidence" value="ECO:0007669"/>
    <property type="project" value="InterPro"/>
</dbReference>
<dbReference type="EMBL" id="SLWS01000008">
    <property type="protein sequence ID" value="TCO55161.1"/>
    <property type="molecule type" value="Genomic_DNA"/>
</dbReference>
<accession>A0A4R2J7P2</accession>
<organism evidence="2 3">
    <name type="scientific">Actinocrispum wychmicini</name>
    <dbReference type="NCBI Taxonomy" id="1213861"/>
    <lineage>
        <taxon>Bacteria</taxon>
        <taxon>Bacillati</taxon>
        <taxon>Actinomycetota</taxon>
        <taxon>Actinomycetes</taxon>
        <taxon>Pseudonocardiales</taxon>
        <taxon>Pseudonocardiaceae</taxon>
        <taxon>Actinocrispum</taxon>
    </lineage>
</organism>
<dbReference type="PROSITE" id="PS50943">
    <property type="entry name" value="HTH_CROC1"/>
    <property type="match status" value="1"/>
</dbReference>
<dbReference type="CDD" id="cd00093">
    <property type="entry name" value="HTH_XRE"/>
    <property type="match status" value="1"/>
</dbReference>
<proteinExistence type="predicted"/>
<sequence>MTTRGGSPVAKLRWLRSELRRARERAGRTQKDVAAEFGWHPSKVIRIEQGSVTLDVADLSVMLRYYGVTDQDKISEFTEAARSAKEHVWWDDYRRDFSPELITFVSYEASAVRNRQFQLTMIPGILQTEQYARAIMRLYDDDDRIIDRGVALRLDRQRILEAPDPPQMFFVLDEAAIRRPVGGRDVMAGQLRKLKELADRPNVSIQVVPLAAGEYVGMKGSFTIFEFAGADQDFVVFPEQTLGIVTAKTPEEISQYVATFFELEDVARPAADFGQIVDTVLAES</sequence>
<comment type="caution">
    <text evidence="2">The sequence shown here is derived from an EMBL/GenBank/DDBJ whole genome shotgun (WGS) entry which is preliminary data.</text>
</comment>
<dbReference type="InterPro" id="IPR001387">
    <property type="entry name" value="Cro/C1-type_HTH"/>
</dbReference>
<name>A0A4R2J7P2_9PSEU</name>
<evidence type="ECO:0000259" key="1">
    <source>
        <dbReference type="PROSITE" id="PS50943"/>
    </source>
</evidence>
<dbReference type="InterPro" id="IPR010982">
    <property type="entry name" value="Lambda_DNA-bd_dom_sf"/>
</dbReference>
<evidence type="ECO:0000313" key="2">
    <source>
        <dbReference type="EMBL" id="TCO55161.1"/>
    </source>
</evidence>
<reference evidence="2 3" key="1">
    <citation type="submission" date="2019-03" db="EMBL/GenBank/DDBJ databases">
        <title>Genomic Encyclopedia of Type Strains, Phase IV (KMG-IV): sequencing the most valuable type-strain genomes for metagenomic binning, comparative biology and taxonomic classification.</title>
        <authorList>
            <person name="Goeker M."/>
        </authorList>
    </citation>
    <scope>NUCLEOTIDE SEQUENCE [LARGE SCALE GENOMIC DNA]</scope>
    <source>
        <strain evidence="2 3">DSM 45934</strain>
    </source>
</reference>
<gene>
    <name evidence="2" type="ORF">EV192_108449</name>
</gene>
<feature type="domain" description="HTH cro/C1-type" evidence="1">
    <location>
        <begin position="19"/>
        <end position="77"/>
    </location>
</feature>
<dbReference type="SMART" id="SM00530">
    <property type="entry name" value="HTH_XRE"/>
    <property type="match status" value="1"/>
</dbReference>
<keyword evidence="3" id="KW-1185">Reference proteome</keyword>
<protein>
    <submittedName>
        <fullName evidence="2">Helix-turn-helix protein</fullName>
    </submittedName>
</protein>